<gene>
    <name evidence="1" type="ORF">DAPPUDRAFT_333749</name>
</gene>
<reference evidence="1 2" key="1">
    <citation type="journal article" date="2011" name="Science">
        <title>The ecoresponsive genome of Daphnia pulex.</title>
        <authorList>
            <person name="Colbourne J.K."/>
            <person name="Pfrender M.E."/>
            <person name="Gilbert D."/>
            <person name="Thomas W.K."/>
            <person name="Tucker A."/>
            <person name="Oakley T.H."/>
            <person name="Tokishita S."/>
            <person name="Aerts A."/>
            <person name="Arnold G.J."/>
            <person name="Basu M.K."/>
            <person name="Bauer D.J."/>
            <person name="Caceres C.E."/>
            <person name="Carmel L."/>
            <person name="Casola C."/>
            <person name="Choi J.H."/>
            <person name="Detter J.C."/>
            <person name="Dong Q."/>
            <person name="Dusheyko S."/>
            <person name="Eads B.D."/>
            <person name="Frohlich T."/>
            <person name="Geiler-Samerotte K.A."/>
            <person name="Gerlach D."/>
            <person name="Hatcher P."/>
            <person name="Jogdeo S."/>
            <person name="Krijgsveld J."/>
            <person name="Kriventseva E.V."/>
            <person name="Kultz D."/>
            <person name="Laforsch C."/>
            <person name="Lindquist E."/>
            <person name="Lopez J."/>
            <person name="Manak J.R."/>
            <person name="Muller J."/>
            <person name="Pangilinan J."/>
            <person name="Patwardhan R.P."/>
            <person name="Pitluck S."/>
            <person name="Pritham E.J."/>
            <person name="Rechtsteiner A."/>
            <person name="Rho M."/>
            <person name="Rogozin I.B."/>
            <person name="Sakarya O."/>
            <person name="Salamov A."/>
            <person name="Schaack S."/>
            <person name="Shapiro H."/>
            <person name="Shiga Y."/>
            <person name="Skalitzky C."/>
            <person name="Smith Z."/>
            <person name="Souvorov A."/>
            <person name="Sung W."/>
            <person name="Tang Z."/>
            <person name="Tsuchiya D."/>
            <person name="Tu H."/>
            <person name="Vos H."/>
            <person name="Wang M."/>
            <person name="Wolf Y.I."/>
            <person name="Yamagata H."/>
            <person name="Yamada T."/>
            <person name="Ye Y."/>
            <person name="Shaw J.R."/>
            <person name="Andrews J."/>
            <person name="Crease T.J."/>
            <person name="Tang H."/>
            <person name="Lucas S.M."/>
            <person name="Robertson H.M."/>
            <person name="Bork P."/>
            <person name="Koonin E.V."/>
            <person name="Zdobnov E.M."/>
            <person name="Grigoriev I.V."/>
            <person name="Lynch M."/>
            <person name="Boore J.L."/>
        </authorList>
    </citation>
    <scope>NUCLEOTIDE SEQUENCE [LARGE SCALE GENOMIC DNA]</scope>
</reference>
<keyword evidence="2" id="KW-1185">Reference proteome</keyword>
<dbReference type="AlphaFoldDB" id="E9HTQ7"/>
<dbReference type="InParanoid" id="E9HTQ7"/>
<name>E9HTQ7_DAPPU</name>
<proteinExistence type="predicted"/>
<evidence type="ECO:0000313" key="1">
    <source>
        <dbReference type="EMBL" id="EFX64875.1"/>
    </source>
</evidence>
<organism evidence="1 2">
    <name type="scientific">Daphnia pulex</name>
    <name type="common">Water flea</name>
    <dbReference type="NCBI Taxonomy" id="6669"/>
    <lineage>
        <taxon>Eukaryota</taxon>
        <taxon>Metazoa</taxon>
        <taxon>Ecdysozoa</taxon>
        <taxon>Arthropoda</taxon>
        <taxon>Crustacea</taxon>
        <taxon>Branchiopoda</taxon>
        <taxon>Diplostraca</taxon>
        <taxon>Cladocera</taxon>
        <taxon>Anomopoda</taxon>
        <taxon>Daphniidae</taxon>
        <taxon>Daphnia</taxon>
    </lineage>
</organism>
<dbReference type="Proteomes" id="UP000000305">
    <property type="component" value="Unassembled WGS sequence"/>
</dbReference>
<dbReference type="KEGG" id="dpx:DAPPUDRAFT_333749"/>
<accession>E9HTQ7</accession>
<protein>
    <submittedName>
        <fullName evidence="1">Uncharacterized protein</fullName>
    </submittedName>
</protein>
<sequence length="124" mass="14271">MTQPGRELSWPDYQALREEARNWNVQLLQGAKIRSRCTSVTDMDSPSLYHVRKETTRGRLSMISSLSDGNGELIVDEGRINQILTDSFRQVFVRNLVETPPWRPPSLVESGKWFSHLNFHAQSN</sequence>
<evidence type="ECO:0000313" key="2">
    <source>
        <dbReference type="Proteomes" id="UP000000305"/>
    </source>
</evidence>
<dbReference type="PhylomeDB" id="E9HTQ7"/>
<dbReference type="EMBL" id="GL732782">
    <property type="protein sequence ID" value="EFX64875.1"/>
    <property type="molecule type" value="Genomic_DNA"/>
</dbReference>
<dbReference type="HOGENOM" id="CLU_2006186_0_0_1"/>